<protein>
    <recommendedName>
        <fullName evidence="3">Peptidase A2 domain-containing protein</fullName>
    </recommendedName>
</protein>
<dbReference type="OrthoDB" id="84413at2759"/>
<name>A0A225UXU7_9STRA</name>
<accession>A0A225UXU7</accession>
<dbReference type="Proteomes" id="UP000198211">
    <property type="component" value="Unassembled WGS sequence"/>
</dbReference>
<sequence>MRKPPYISKEESQVDIENVMRLGNGSIKRERAILLLDTDAKVSILDITFARKVGCNFDTSQRQGCLGIGDNVYTTEGRTRIKITLAGYLVYFFDI</sequence>
<keyword evidence="2" id="KW-1185">Reference proteome</keyword>
<organism evidence="1 2">
    <name type="scientific">Phytophthora megakarya</name>
    <dbReference type="NCBI Taxonomy" id="4795"/>
    <lineage>
        <taxon>Eukaryota</taxon>
        <taxon>Sar</taxon>
        <taxon>Stramenopiles</taxon>
        <taxon>Oomycota</taxon>
        <taxon>Peronosporomycetes</taxon>
        <taxon>Peronosporales</taxon>
        <taxon>Peronosporaceae</taxon>
        <taxon>Phytophthora</taxon>
    </lineage>
</organism>
<dbReference type="EMBL" id="NBNE01010074">
    <property type="protein sequence ID" value="OWY97782.1"/>
    <property type="molecule type" value="Genomic_DNA"/>
</dbReference>
<comment type="caution">
    <text evidence="1">The sequence shown here is derived from an EMBL/GenBank/DDBJ whole genome shotgun (WGS) entry which is preliminary data.</text>
</comment>
<proteinExistence type="predicted"/>
<reference evidence="2" key="1">
    <citation type="submission" date="2017-03" db="EMBL/GenBank/DDBJ databases">
        <title>Phytopthora megakarya and P. palmivora, two closely related causual agents of cacao black pod achieved similar genome size and gene model numbers by different mechanisms.</title>
        <authorList>
            <person name="Ali S."/>
            <person name="Shao J."/>
            <person name="Larry D.J."/>
            <person name="Kronmiller B."/>
            <person name="Shen D."/>
            <person name="Strem M.D."/>
            <person name="Melnick R.L."/>
            <person name="Guiltinan M.J."/>
            <person name="Tyler B.M."/>
            <person name="Meinhardt L.W."/>
            <person name="Bailey B.A."/>
        </authorList>
    </citation>
    <scope>NUCLEOTIDE SEQUENCE [LARGE SCALE GENOMIC DNA]</scope>
    <source>
        <strain evidence="2">zdho120</strain>
    </source>
</reference>
<evidence type="ECO:0000313" key="1">
    <source>
        <dbReference type="EMBL" id="OWY97782.1"/>
    </source>
</evidence>
<evidence type="ECO:0008006" key="3">
    <source>
        <dbReference type="Google" id="ProtNLM"/>
    </source>
</evidence>
<gene>
    <name evidence="1" type="ORF">PHMEG_00031602</name>
</gene>
<evidence type="ECO:0000313" key="2">
    <source>
        <dbReference type="Proteomes" id="UP000198211"/>
    </source>
</evidence>
<dbReference type="AlphaFoldDB" id="A0A225UXU7"/>